<dbReference type="AlphaFoldDB" id="A0A914CU89"/>
<reference evidence="3" key="1">
    <citation type="submission" date="2022-11" db="UniProtKB">
        <authorList>
            <consortium name="WormBaseParasite"/>
        </authorList>
    </citation>
    <scope>IDENTIFICATION</scope>
</reference>
<proteinExistence type="predicted"/>
<name>A0A914CU89_9BILA</name>
<dbReference type="Proteomes" id="UP000887540">
    <property type="component" value="Unplaced"/>
</dbReference>
<evidence type="ECO:0000313" key="2">
    <source>
        <dbReference type="Proteomes" id="UP000887540"/>
    </source>
</evidence>
<feature type="region of interest" description="Disordered" evidence="1">
    <location>
        <begin position="1"/>
        <end position="21"/>
    </location>
</feature>
<evidence type="ECO:0000313" key="3">
    <source>
        <dbReference type="WBParaSite" id="ACRNAN_scaffold13828.g12240.t1"/>
    </source>
</evidence>
<organism evidence="2 3">
    <name type="scientific">Acrobeloides nanus</name>
    <dbReference type="NCBI Taxonomy" id="290746"/>
    <lineage>
        <taxon>Eukaryota</taxon>
        <taxon>Metazoa</taxon>
        <taxon>Ecdysozoa</taxon>
        <taxon>Nematoda</taxon>
        <taxon>Chromadorea</taxon>
        <taxon>Rhabditida</taxon>
        <taxon>Tylenchina</taxon>
        <taxon>Cephalobomorpha</taxon>
        <taxon>Cephaloboidea</taxon>
        <taxon>Cephalobidae</taxon>
        <taxon>Acrobeloides</taxon>
    </lineage>
</organism>
<protein>
    <submittedName>
        <fullName evidence="3">Uncharacterized protein</fullName>
    </submittedName>
</protein>
<keyword evidence="2" id="KW-1185">Reference proteome</keyword>
<dbReference type="WBParaSite" id="ACRNAN_scaffold13828.g12240.t1">
    <property type="protein sequence ID" value="ACRNAN_scaffold13828.g12240.t1"/>
    <property type="gene ID" value="ACRNAN_scaffold13828.g12240"/>
</dbReference>
<accession>A0A914CU89</accession>
<sequence>MYSSKGLGEKNTETITPKDPAKKELMGKYQLSESDIKRLKFVYGKNYKEPEQVDEAIKNLEFCPAKEIEMK</sequence>
<evidence type="ECO:0000256" key="1">
    <source>
        <dbReference type="SAM" id="MobiDB-lite"/>
    </source>
</evidence>